<protein>
    <submittedName>
        <fullName evidence="1">Uncharacterized protein</fullName>
    </submittedName>
</protein>
<dbReference type="AlphaFoldDB" id="A0A9Q0J9E7"/>
<reference evidence="1" key="1">
    <citation type="submission" date="2022-02" db="EMBL/GenBank/DDBJ databases">
        <authorList>
            <person name="Henning P.M."/>
            <person name="McCubbin A.G."/>
            <person name="Shore J.S."/>
        </authorList>
    </citation>
    <scope>NUCLEOTIDE SEQUENCE</scope>
    <source>
        <strain evidence="1">F60SS</strain>
        <tissue evidence="1">Leaves</tissue>
    </source>
</reference>
<reference evidence="1" key="2">
    <citation type="journal article" date="2023" name="Plants (Basel)">
        <title>Annotation of the Turnera subulata (Passifloraceae) Draft Genome Reveals the S-Locus Evolved after the Divergence of Turneroideae from Passifloroideae in a Stepwise Manner.</title>
        <authorList>
            <person name="Henning P.M."/>
            <person name="Roalson E.H."/>
            <person name="Mir W."/>
            <person name="McCubbin A.G."/>
            <person name="Shore J.S."/>
        </authorList>
    </citation>
    <scope>NUCLEOTIDE SEQUENCE</scope>
    <source>
        <strain evidence="1">F60SS</strain>
    </source>
</reference>
<proteinExistence type="predicted"/>
<sequence length="79" mass="8992">MLGILRSCGITVLTKPGRIDWGDCFTSDFSISMFDVDNHEETPQVWRSLVPQFGSWNSWYSAQCFGSLRGNLEYNHNGD</sequence>
<evidence type="ECO:0000313" key="2">
    <source>
        <dbReference type="Proteomes" id="UP001141552"/>
    </source>
</evidence>
<comment type="caution">
    <text evidence="1">The sequence shown here is derived from an EMBL/GenBank/DDBJ whole genome shotgun (WGS) entry which is preliminary data.</text>
</comment>
<gene>
    <name evidence="1" type="ORF">Tsubulata_014216</name>
</gene>
<dbReference type="EMBL" id="JAKUCV010004729">
    <property type="protein sequence ID" value="KAJ4834316.1"/>
    <property type="molecule type" value="Genomic_DNA"/>
</dbReference>
<name>A0A9Q0J9E7_9ROSI</name>
<organism evidence="1 2">
    <name type="scientific">Turnera subulata</name>
    <dbReference type="NCBI Taxonomy" id="218843"/>
    <lineage>
        <taxon>Eukaryota</taxon>
        <taxon>Viridiplantae</taxon>
        <taxon>Streptophyta</taxon>
        <taxon>Embryophyta</taxon>
        <taxon>Tracheophyta</taxon>
        <taxon>Spermatophyta</taxon>
        <taxon>Magnoliopsida</taxon>
        <taxon>eudicotyledons</taxon>
        <taxon>Gunneridae</taxon>
        <taxon>Pentapetalae</taxon>
        <taxon>rosids</taxon>
        <taxon>fabids</taxon>
        <taxon>Malpighiales</taxon>
        <taxon>Passifloraceae</taxon>
        <taxon>Turnera</taxon>
    </lineage>
</organism>
<keyword evidence="2" id="KW-1185">Reference proteome</keyword>
<evidence type="ECO:0000313" key="1">
    <source>
        <dbReference type="EMBL" id="KAJ4834316.1"/>
    </source>
</evidence>
<accession>A0A9Q0J9E7</accession>
<dbReference type="Proteomes" id="UP001141552">
    <property type="component" value="Unassembled WGS sequence"/>
</dbReference>